<feature type="domain" description="K Homology" evidence="3">
    <location>
        <begin position="483"/>
        <end position="552"/>
    </location>
</feature>
<evidence type="ECO:0000313" key="4">
    <source>
        <dbReference type="EMBL" id="KAG7163768.1"/>
    </source>
</evidence>
<organism evidence="4 5">
    <name type="scientific">Homarus americanus</name>
    <name type="common">American lobster</name>
    <dbReference type="NCBI Taxonomy" id="6706"/>
    <lineage>
        <taxon>Eukaryota</taxon>
        <taxon>Metazoa</taxon>
        <taxon>Ecdysozoa</taxon>
        <taxon>Arthropoda</taxon>
        <taxon>Crustacea</taxon>
        <taxon>Multicrustacea</taxon>
        <taxon>Malacostraca</taxon>
        <taxon>Eumalacostraca</taxon>
        <taxon>Eucarida</taxon>
        <taxon>Decapoda</taxon>
        <taxon>Pleocyemata</taxon>
        <taxon>Astacidea</taxon>
        <taxon>Nephropoidea</taxon>
        <taxon>Nephropidae</taxon>
        <taxon>Homarus</taxon>
    </lineage>
</organism>
<keyword evidence="2" id="KW-0694">RNA-binding</keyword>
<dbReference type="InterPro" id="IPR004087">
    <property type="entry name" value="KH_dom"/>
</dbReference>
<comment type="caution">
    <text evidence="4">The sequence shown here is derived from an EMBL/GenBank/DDBJ whole genome shotgun (WGS) entry which is preliminary data.</text>
</comment>
<evidence type="ECO:0000256" key="2">
    <source>
        <dbReference type="PROSITE-ProRule" id="PRU00117"/>
    </source>
</evidence>
<feature type="domain" description="K Homology" evidence="3">
    <location>
        <begin position="404"/>
        <end position="473"/>
    </location>
</feature>
<dbReference type="PROSITE" id="PS50084">
    <property type="entry name" value="KH_TYPE_1"/>
    <property type="match status" value="8"/>
</dbReference>
<keyword evidence="5" id="KW-1185">Reference proteome</keyword>
<gene>
    <name evidence="4" type="primary">vgl-L5</name>
    <name evidence="4" type="ORF">Hamer_G003020</name>
</gene>
<dbReference type="AlphaFoldDB" id="A0A8J5JZL6"/>
<evidence type="ECO:0000259" key="3">
    <source>
        <dbReference type="SMART" id="SM00322"/>
    </source>
</evidence>
<name>A0A8J5JZL6_HOMAM</name>
<evidence type="ECO:0000256" key="1">
    <source>
        <dbReference type="ARBA" id="ARBA00022737"/>
    </source>
</evidence>
<accession>A0A8J5JZL6</accession>
<dbReference type="EMBL" id="JAHLQT010026447">
    <property type="protein sequence ID" value="KAG7163768.1"/>
    <property type="molecule type" value="Genomic_DNA"/>
</dbReference>
<reference evidence="4" key="1">
    <citation type="journal article" date="2021" name="Sci. Adv.">
        <title>The American lobster genome reveals insights on longevity, neural, and immune adaptations.</title>
        <authorList>
            <person name="Polinski J.M."/>
            <person name="Zimin A.V."/>
            <person name="Clark K.F."/>
            <person name="Kohn A.B."/>
            <person name="Sadowski N."/>
            <person name="Timp W."/>
            <person name="Ptitsyn A."/>
            <person name="Khanna P."/>
            <person name="Romanova D.Y."/>
            <person name="Williams P."/>
            <person name="Greenwood S.J."/>
            <person name="Moroz L.L."/>
            <person name="Walt D.R."/>
            <person name="Bodnar A.G."/>
        </authorList>
    </citation>
    <scope>NUCLEOTIDE SEQUENCE</scope>
    <source>
        <strain evidence="4">GMGI-L3</strain>
    </source>
</reference>
<dbReference type="Proteomes" id="UP000747542">
    <property type="component" value="Unassembled WGS sequence"/>
</dbReference>
<evidence type="ECO:0000313" key="5">
    <source>
        <dbReference type="Proteomes" id="UP000747542"/>
    </source>
</evidence>
<sequence>MWDNLRYGALSVCGGHLGRLLEYLNFSKVTRWHPSDFNSAPPNYTKSLKKIGHVIANCPKLKKKKEDCSFIRAAGEESDPELLELGNSAVSKEEAADLPVYYYSDSGLLMRKFRPPSVPAGDDCHVNRRKLYYSREAIVCVMELQEQEQDFLVEVPLQVEDVRRMLQKYKQPVWGRAAGLPYTEDHRSSWSKHSTIIPPLKINIVFPNKNNNYDEVIITGLPNQTKQEKSRPLPPSLSRMRAQWVEETALETVQAPNCLLGIVVGPGGSTVKKIIDQYKVQVRVPRKGSKDEPILVEGKNKTLVKEAALHIKAMIDEEKERRRVTTPVSRTLFIPKALHGKIIGHRGQNIRPIIQSLKINIVFPNKNNNNDEVIITGLPNQTKQEKSRPLPPSLSRMRAQWVEETALETVQAPNCLLGIVVGPGGSTVKKIIDQYKVQVRVPRKGSKDEPILVEGKNKTLVKEAALHIKAMIDEEKERRRVTTPVSRTLFIPKALHGKIIGHRGQNIRPIIQSLKINIVFPNKNNNNDEVIITGLPNMKLDQGIGHLLSLTKQEKSRPLPPSLSRMRAQWVEETALETVQAPNCLLGIVVGPGGSTVKKIIDQYKVQVRVPRKGSKDEPILVEGKNKTLVKEAALHIKAMIDEEKERRRVTTPVSRTLFIPKALHGKIIGHRGQNIRPIIQSLKINIVFPNKNNNNDEVIITGLPNQTKQEKSRPLPPSVSRMRAQWVEETALETVQAPNCLLGIVVGPGGSTVKKIIDQYKVQVRVPHKGSKDEPILVEGKNKTLVKEAALHIKAMIDEEKERRRVTTPVSRTLFIPKALHGKIIGHRGQNIRPIIQSLKINIVFPNKNNNNDEVIITGLPNQVDQGISHLLSLVTSFPPCMA</sequence>
<dbReference type="Pfam" id="PF00013">
    <property type="entry name" value="KH_1"/>
    <property type="match status" value="8"/>
</dbReference>
<feature type="domain" description="K Homology" evidence="3">
    <location>
        <begin position="247"/>
        <end position="316"/>
    </location>
</feature>
<dbReference type="SUPFAM" id="SSF54791">
    <property type="entry name" value="Eukaryotic type KH-domain (KH-domain type I)"/>
    <property type="match status" value="8"/>
</dbReference>
<feature type="domain" description="K Homology" evidence="3">
    <location>
        <begin position="573"/>
        <end position="642"/>
    </location>
</feature>
<feature type="domain" description="K Homology" evidence="3">
    <location>
        <begin position="809"/>
        <end position="877"/>
    </location>
</feature>
<dbReference type="GO" id="GO:0010468">
    <property type="term" value="P:regulation of gene expression"/>
    <property type="evidence" value="ECO:0007669"/>
    <property type="project" value="UniProtKB-ARBA"/>
</dbReference>
<dbReference type="Gene3D" id="3.30.1370.10">
    <property type="entry name" value="K Homology domain, type 1"/>
    <property type="match status" value="8"/>
</dbReference>
<keyword evidence="1" id="KW-0677">Repeat</keyword>
<feature type="domain" description="K Homology" evidence="3">
    <location>
        <begin position="652"/>
        <end position="720"/>
    </location>
</feature>
<dbReference type="InterPro" id="IPR004088">
    <property type="entry name" value="KH_dom_type_1"/>
</dbReference>
<dbReference type="SMART" id="SM00322">
    <property type="entry name" value="KH"/>
    <property type="match status" value="8"/>
</dbReference>
<protein>
    <submittedName>
        <fullName evidence="4">Vigilin-like 5</fullName>
    </submittedName>
</protein>
<feature type="domain" description="K Homology" evidence="3">
    <location>
        <begin position="326"/>
        <end position="394"/>
    </location>
</feature>
<feature type="domain" description="K Homology" evidence="3">
    <location>
        <begin position="730"/>
        <end position="799"/>
    </location>
</feature>
<dbReference type="InterPro" id="IPR036612">
    <property type="entry name" value="KH_dom_type_1_sf"/>
</dbReference>
<dbReference type="PANTHER" id="PTHR10288">
    <property type="entry name" value="KH DOMAIN CONTAINING RNA BINDING PROTEIN"/>
    <property type="match status" value="1"/>
</dbReference>
<dbReference type="GO" id="GO:0003723">
    <property type="term" value="F:RNA binding"/>
    <property type="evidence" value="ECO:0007669"/>
    <property type="project" value="UniProtKB-UniRule"/>
</dbReference>
<proteinExistence type="predicted"/>